<protein>
    <submittedName>
        <fullName evidence="1">Uncharacterized protein</fullName>
    </submittedName>
</protein>
<proteinExistence type="predicted"/>
<sequence length="121" mass="12716">MAQMNIEMNVKNDTGYDQLHPKTNVDVVEGAAPKSIGATATATVAGWTGTAAPFTQIISIAGVTTTNNIEVGLASTVNLDQLKMAMKCIIQCTAQANNQVTLTAFKNKPTIDLPIQVIILG</sequence>
<organism evidence="1">
    <name type="scientific">Enterocloster phage PMBT24</name>
    <dbReference type="NCBI Taxonomy" id="3025413"/>
    <lineage>
        <taxon>Viruses</taxon>
        <taxon>Duplodnaviria</taxon>
        <taxon>Heunggongvirae</taxon>
        <taxon>Uroviricota</taxon>
        <taxon>Caudoviricetes</taxon>
    </lineage>
</organism>
<accession>A0AAT9TT02</accession>
<reference evidence="1" key="2">
    <citation type="journal article" date="2024" name="Heliyon">
        <title>Complete genome sequence of the novel virulent phage PMBT24 infecting Enterocloster bolteae from the human gut.</title>
        <authorList>
            <person name="Sprotte S."/>
            <person name="Brinks E."/>
            <person name="Neve H."/>
            <person name="Franz C.M.A.P."/>
        </authorList>
    </citation>
    <scope>NUCLEOTIDE SEQUENCE</scope>
</reference>
<evidence type="ECO:0000313" key="1">
    <source>
        <dbReference type="EMBL" id="WDQ45519.1"/>
    </source>
</evidence>
<reference evidence="1" key="1">
    <citation type="submission" date="2023-01" db="EMBL/GenBank/DDBJ databases">
        <authorList>
            <person name="Sprotte S."/>
            <person name="Brinks E."/>
        </authorList>
    </citation>
    <scope>NUCLEOTIDE SEQUENCE</scope>
</reference>
<dbReference type="EMBL" id="OQ326496">
    <property type="protein sequence ID" value="WDQ45519.1"/>
    <property type="molecule type" value="Genomic_DNA"/>
</dbReference>
<name>A0AAT9TT02_9CAUD</name>